<dbReference type="PANTHER" id="PTHR31284:SF19">
    <property type="entry name" value="VEGETATIVE STORAGE PROTEIN 1-RELATED"/>
    <property type="match status" value="1"/>
</dbReference>
<name>A0AAV6XKZ2_9LAMI</name>
<dbReference type="InterPro" id="IPR005519">
    <property type="entry name" value="Acid_phosphat_B-like"/>
</dbReference>
<dbReference type="EMBL" id="WHWC01000004">
    <property type="protein sequence ID" value="KAG8383639.1"/>
    <property type="molecule type" value="Genomic_DNA"/>
</dbReference>
<accession>A0AAV6XKZ2</accession>
<sequence>MEARNALEFNPIHLLRPRSGSLRLAGVDCLSWRLAAETNNLRHWKLVPASCENYIGNYMLGEQYKNDCKVVADAAIEYAKSLKLAGDGKDVWVFDTDETTVSNLPYYARSDVLFGGRADWGTSTVDYKSKKRTELVNEGYRIVGNIGDQWSDLLGANPGNRTFKMPDPMYYVG</sequence>
<dbReference type="AlphaFoldDB" id="A0AAV6XKZ2"/>
<dbReference type="InterPro" id="IPR023214">
    <property type="entry name" value="HAD_sf"/>
</dbReference>
<keyword evidence="2" id="KW-1185">Reference proteome</keyword>
<dbReference type="Gene3D" id="3.40.50.1000">
    <property type="entry name" value="HAD superfamily/HAD-like"/>
    <property type="match status" value="2"/>
</dbReference>
<dbReference type="Proteomes" id="UP000826271">
    <property type="component" value="Unassembled WGS sequence"/>
</dbReference>
<dbReference type="PANTHER" id="PTHR31284">
    <property type="entry name" value="ACID PHOSPHATASE-LIKE PROTEIN"/>
    <property type="match status" value="1"/>
</dbReference>
<organism evidence="1 2">
    <name type="scientific">Buddleja alternifolia</name>
    <dbReference type="NCBI Taxonomy" id="168488"/>
    <lineage>
        <taxon>Eukaryota</taxon>
        <taxon>Viridiplantae</taxon>
        <taxon>Streptophyta</taxon>
        <taxon>Embryophyta</taxon>
        <taxon>Tracheophyta</taxon>
        <taxon>Spermatophyta</taxon>
        <taxon>Magnoliopsida</taxon>
        <taxon>eudicotyledons</taxon>
        <taxon>Gunneridae</taxon>
        <taxon>Pentapetalae</taxon>
        <taxon>asterids</taxon>
        <taxon>lamiids</taxon>
        <taxon>Lamiales</taxon>
        <taxon>Scrophulariaceae</taxon>
        <taxon>Buddlejeae</taxon>
        <taxon>Buddleja</taxon>
    </lineage>
</organism>
<evidence type="ECO:0000313" key="2">
    <source>
        <dbReference type="Proteomes" id="UP000826271"/>
    </source>
</evidence>
<comment type="caution">
    <text evidence="1">The sequence shown here is derived from an EMBL/GenBank/DDBJ whole genome shotgun (WGS) entry which is preliminary data.</text>
</comment>
<reference evidence="1" key="1">
    <citation type="submission" date="2019-10" db="EMBL/GenBank/DDBJ databases">
        <authorList>
            <person name="Zhang R."/>
            <person name="Pan Y."/>
            <person name="Wang J."/>
            <person name="Ma R."/>
            <person name="Yu S."/>
        </authorList>
    </citation>
    <scope>NUCLEOTIDE SEQUENCE</scope>
    <source>
        <strain evidence="1">LA-IB0</strain>
        <tissue evidence="1">Leaf</tissue>
    </source>
</reference>
<evidence type="ECO:0000313" key="1">
    <source>
        <dbReference type="EMBL" id="KAG8383639.1"/>
    </source>
</evidence>
<dbReference type="Pfam" id="PF03767">
    <property type="entry name" value="Acid_phosphat_B"/>
    <property type="match status" value="2"/>
</dbReference>
<gene>
    <name evidence="1" type="ORF">BUALT_Bualt04G0034900</name>
</gene>
<evidence type="ECO:0008006" key="3">
    <source>
        <dbReference type="Google" id="ProtNLM"/>
    </source>
</evidence>
<proteinExistence type="predicted"/>
<protein>
    <recommendedName>
        <fullName evidence="3">Acid phosphatase</fullName>
    </recommendedName>
</protein>